<reference evidence="1" key="1">
    <citation type="submission" date="2023-03" db="EMBL/GenBank/DDBJ databases">
        <title>Massive genome expansion in bonnet fungi (Mycena s.s.) driven by repeated elements and novel gene families across ecological guilds.</title>
        <authorList>
            <consortium name="Lawrence Berkeley National Laboratory"/>
            <person name="Harder C.B."/>
            <person name="Miyauchi S."/>
            <person name="Viragh M."/>
            <person name="Kuo A."/>
            <person name="Thoen E."/>
            <person name="Andreopoulos B."/>
            <person name="Lu D."/>
            <person name="Skrede I."/>
            <person name="Drula E."/>
            <person name="Henrissat B."/>
            <person name="Morin E."/>
            <person name="Kohler A."/>
            <person name="Barry K."/>
            <person name="LaButti K."/>
            <person name="Morin E."/>
            <person name="Salamov A."/>
            <person name="Lipzen A."/>
            <person name="Mereny Z."/>
            <person name="Hegedus B."/>
            <person name="Baldrian P."/>
            <person name="Stursova M."/>
            <person name="Weitz H."/>
            <person name="Taylor A."/>
            <person name="Grigoriev I.V."/>
            <person name="Nagy L.G."/>
            <person name="Martin F."/>
            <person name="Kauserud H."/>
        </authorList>
    </citation>
    <scope>NUCLEOTIDE SEQUENCE</scope>
    <source>
        <strain evidence="1">9284</strain>
    </source>
</reference>
<dbReference type="EMBL" id="JARKIF010000010">
    <property type="protein sequence ID" value="KAJ7628724.1"/>
    <property type="molecule type" value="Genomic_DNA"/>
</dbReference>
<evidence type="ECO:0000313" key="1">
    <source>
        <dbReference type="EMBL" id="KAJ7628724.1"/>
    </source>
</evidence>
<comment type="caution">
    <text evidence="1">The sequence shown here is derived from an EMBL/GenBank/DDBJ whole genome shotgun (WGS) entry which is preliminary data.</text>
</comment>
<keyword evidence="2" id="KW-1185">Reference proteome</keyword>
<proteinExistence type="predicted"/>
<name>A0AAD7BRL1_9AGAR</name>
<dbReference type="Proteomes" id="UP001221142">
    <property type="component" value="Unassembled WGS sequence"/>
</dbReference>
<gene>
    <name evidence="1" type="ORF">FB45DRAFT_919106</name>
</gene>
<accession>A0AAD7BRL1</accession>
<dbReference type="AlphaFoldDB" id="A0AAD7BRL1"/>
<evidence type="ECO:0000313" key="2">
    <source>
        <dbReference type="Proteomes" id="UP001221142"/>
    </source>
</evidence>
<protein>
    <submittedName>
        <fullName evidence="1">Uncharacterized protein</fullName>
    </submittedName>
</protein>
<sequence>MSDNSTVPPYSYTPAAETLTVAYRSPTETHYAVISFPQSYQEAVDIAVKVLGKYMEFPVQACNVVLRRSAKNREGDWIWADLEPSQWSSLVRPEDEVRLIRKSSFDLMNPSVFLCGTIELVVGEEKSGKTIWSASTIKMDRPKSYSSAVDLARASIRREFEPNMQSSESPEWRVLQGRPFFYHFEDFPNVWYQIPEDWEDWEKFVTPPGAYLGVIAY</sequence>
<organism evidence="1 2">
    <name type="scientific">Roridomyces roridus</name>
    <dbReference type="NCBI Taxonomy" id="1738132"/>
    <lineage>
        <taxon>Eukaryota</taxon>
        <taxon>Fungi</taxon>
        <taxon>Dikarya</taxon>
        <taxon>Basidiomycota</taxon>
        <taxon>Agaricomycotina</taxon>
        <taxon>Agaricomycetes</taxon>
        <taxon>Agaricomycetidae</taxon>
        <taxon>Agaricales</taxon>
        <taxon>Marasmiineae</taxon>
        <taxon>Mycenaceae</taxon>
        <taxon>Roridomyces</taxon>
    </lineage>
</organism>